<evidence type="ECO:0000313" key="18">
    <source>
        <dbReference type="EMBL" id="CAJ1396579.1"/>
    </source>
</evidence>
<accession>A0AA36J135</accession>
<keyword evidence="9" id="KW-0206">Cytoskeleton</keyword>
<dbReference type="PANTHER" id="PTHR19265:SF0">
    <property type="entry name" value="MEIOSIS-SPECIFIC NUCLEAR STRUCTURAL PROTEIN 1"/>
    <property type="match status" value="1"/>
</dbReference>
<keyword evidence="10" id="KW-0539">Nucleus</keyword>
<comment type="caution">
    <text evidence="18">The sequence shown here is derived from an EMBL/GenBank/DDBJ whole genome shotgun (WGS) entry which is preliminary data.</text>
</comment>
<dbReference type="InterPro" id="IPR035979">
    <property type="entry name" value="RBD_domain_sf"/>
</dbReference>
<evidence type="ECO:0000259" key="16">
    <source>
        <dbReference type="Pfam" id="PF04059"/>
    </source>
</evidence>
<sequence length="979" mass="111560">MATLRRLEDQVFAACRKGPANVGVLEEGWTRCAFVSGLQPRAEALQRQRASLPLPGEAAAAAAEARAARVAQEREERKALLEREAEAQQEAEDQLQQQKMQAKTSAQAAAHGELQALRRRLLEKEAQQLQQLQVLRQQVEAEEQLQQQLAEGELHEEEHQDLQRLTEQRAEASRQRAQELQREWEVQSFHRQLEHTEQSAAELERDRKMVAAAAEKVRQEDLQSEMQRRQLQRALAGELERLMAQQAERREQLAREQQAAVDRASVEQREKASFWQRLAQERWAAESARGAALQRLQQQLRGQQNGAQRLARLQELLREEEALARQRDQEEAALRRRLEARAKAAQAAQDGIRALEARARAQQAEEDEWRRRFVEQRAEEERLEQMGQQKRRMRLLAFRREAQQQLDERRAAAAKAALQRLEELRAEQREEEDRCRIVEEERRRLLAEHARGGLLGYRILCRSCACGQSAPTFCSKQVQGELFNLQEAELLDSMESVQERSRWVLRNTFMELVEDGSPGFSSGALIRASSDSVLYEGYSPNPADETPKRSAPPEPKEAVEDGHIEFEMNGWSDTETNPDTQERQKPLPCYSHIQDFPSGESTPLCTALPGEEENDCCVARTPSPRGMDWQPSDFCEVPFKEEEFRPDPLPGVAPPSASSETPADKAASKQDLQRLAAEVARLAQENELLRQQVLHQDQHEEMKSEAVTSTPENMSWVFMPVNFMQPSHQDAMDSWSSAQQDQMRKDMDAKMMARRRRYRGREGELEAQSAGQTGTESLNLGKLRSSNMSVRPAECDLPLEECTTVMLRNLPNNYTRAMLLAMLDNEGFEGKYNFLYLPIDFQSRACLGYAFVNLVDPSFVPNFWEKFSGYSKWVLPSKKVCGVSWSGPHQGLEAHVERYRNSPVMHESVPDEYKPVILQHGLRVAFPEPSKAPRPPRIRQHHHSSDGKAGWHGRQFLSSDPSRTPLAVGALPPGSVSRS</sequence>
<feature type="region of interest" description="Disordered" evidence="15">
    <location>
        <begin position="643"/>
        <end position="671"/>
    </location>
</feature>
<evidence type="ECO:0000256" key="13">
    <source>
        <dbReference type="ARBA" id="ARBA00046114"/>
    </source>
</evidence>
<gene>
    <name evidence="18" type="ORF">EVOR1521_LOCUS20782</name>
</gene>
<feature type="domain" description="Mei2-like C-terminal RNA recognition motif" evidence="16">
    <location>
        <begin position="803"/>
        <end position="897"/>
    </location>
</feature>
<organism evidence="18 19">
    <name type="scientific">Effrenium voratum</name>
    <dbReference type="NCBI Taxonomy" id="2562239"/>
    <lineage>
        <taxon>Eukaryota</taxon>
        <taxon>Sar</taxon>
        <taxon>Alveolata</taxon>
        <taxon>Dinophyceae</taxon>
        <taxon>Suessiales</taxon>
        <taxon>Symbiodiniaceae</taxon>
        <taxon>Effrenium</taxon>
    </lineage>
</organism>
<keyword evidence="11" id="KW-0469">Meiosis</keyword>
<dbReference type="AlphaFoldDB" id="A0AA36J135"/>
<keyword evidence="12" id="KW-0966">Cell projection</keyword>
<feature type="coiled-coil region" evidence="14">
    <location>
        <begin position="404"/>
        <end position="448"/>
    </location>
</feature>
<comment type="similarity">
    <text evidence="3">Belongs to the MNS1 family.</text>
</comment>
<dbReference type="InterPro" id="IPR026504">
    <property type="entry name" value="MNS1"/>
</dbReference>
<keyword evidence="19" id="KW-1185">Reference proteome</keyword>
<comment type="function">
    <text evidence="13">Microtubule inner protein (MIP) part of the dynein-decorated doublet microtubules (DMTs) in cilia axoneme, which is required for motile cilia beating. May play a role in the control of meiotic division and germ cell differentiation through regulation of pairing and recombination during meiosis. Required for sperm flagella assembly. May play a role in the assembly and function of the outer dynein arm-docking complex (ODA-DC). ODA-DC mediates outer dynein arms (ODA) binding onto the axonemal doublet microtubules.</text>
</comment>
<dbReference type="PANTHER" id="PTHR19265">
    <property type="entry name" value="MEIOSIS-SPECIFIC NUCLEAR STRUCTURAL PROTEIN 1"/>
    <property type="match status" value="1"/>
</dbReference>
<evidence type="ECO:0000256" key="7">
    <source>
        <dbReference type="ARBA" id="ARBA00023054"/>
    </source>
</evidence>
<dbReference type="CDD" id="cd12277">
    <property type="entry name" value="RRM3_MEI2_EAR1_like"/>
    <property type="match status" value="1"/>
</dbReference>
<keyword evidence="5" id="KW-0963">Cytoplasm</keyword>
<evidence type="ECO:0000256" key="5">
    <source>
        <dbReference type="ARBA" id="ARBA00022490"/>
    </source>
</evidence>
<dbReference type="GO" id="GO:0005634">
    <property type="term" value="C:nucleus"/>
    <property type="evidence" value="ECO:0007669"/>
    <property type="project" value="UniProtKB-SubCell"/>
</dbReference>
<dbReference type="EMBL" id="CAUJNA010003236">
    <property type="protein sequence ID" value="CAJ1396579.1"/>
    <property type="molecule type" value="Genomic_DNA"/>
</dbReference>
<evidence type="ECO:0000259" key="17">
    <source>
        <dbReference type="Pfam" id="PF13868"/>
    </source>
</evidence>
<keyword evidence="6" id="KW-0282">Flagellum</keyword>
<evidence type="ECO:0000256" key="1">
    <source>
        <dbReference type="ARBA" id="ARBA00004123"/>
    </source>
</evidence>
<feature type="region of interest" description="Disordered" evidence="15">
    <location>
        <begin position="82"/>
        <end position="111"/>
    </location>
</feature>
<evidence type="ECO:0000256" key="10">
    <source>
        <dbReference type="ARBA" id="ARBA00023242"/>
    </source>
</evidence>
<dbReference type="Pfam" id="PF04059">
    <property type="entry name" value="RRM_2"/>
    <property type="match status" value="1"/>
</dbReference>
<name>A0AA36J135_9DINO</name>
<evidence type="ECO:0000256" key="14">
    <source>
        <dbReference type="SAM" id="Coils"/>
    </source>
</evidence>
<keyword evidence="7 14" id="KW-0175">Coiled coil</keyword>
<feature type="region of interest" description="Disordered" evidence="15">
    <location>
        <begin position="536"/>
        <end position="557"/>
    </location>
</feature>
<dbReference type="InterPro" id="IPR043597">
    <property type="entry name" value="TPH_dom"/>
</dbReference>
<feature type="coiled-coil region" evidence="14">
    <location>
        <begin position="293"/>
        <end position="372"/>
    </location>
</feature>
<feature type="domain" description="Trichohyalin-plectin-homology" evidence="17">
    <location>
        <begin position="154"/>
        <end position="451"/>
    </location>
</feature>
<evidence type="ECO:0000256" key="15">
    <source>
        <dbReference type="SAM" id="MobiDB-lite"/>
    </source>
</evidence>
<evidence type="ECO:0000256" key="9">
    <source>
        <dbReference type="ARBA" id="ARBA00023212"/>
    </source>
</evidence>
<reference evidence="18" key="1">
    <citation type="submission" date="2023-08" db="EMBL/GenBank/DDBJ databases">
        <authorList>
            <person name="Chen Y."/>
            <person name="Shah S."/>
            <person name="Dougan E. K."/>
            <person name="Thang M."/>
            <person name="Chan C."/>
        </authorList>
    </citation>
    <scope>NUCLEOTIDE SEQUENCE</scope>
</reference>
<evidence type="ECO:0000256" key="2">
    <source>
        <dbReference type="ARBA" id="ARBA00004611"/>
    </source>
</evidence>
<dbReference type="GO" id="GO:0051321">
    <property type="term" value="P:meiotic cell cycle"/>
    <property type="evidence" value="ECO:0007669"/>
    <property type="project" value="UniProtKB-KW"/>
</dbReference>
<dbReference type="GO" id="GO:0003676">
    <property type="term" value="F:nucleic acid binding"/>
    <property type="evidence" value="ECO:0007669"/>
    <property type="project" value="InterPro"/>
</dbReference>
<feature type="region of interest" description="Disordered" evidence="15">
    <location>
        <begin position="929"/>
        <end position="979"/>
    </location>
</feature>
<evidence type="ECO:0000256" key="6">
    <source>
        <dbReference type="ARBA" id="ARBA00022846"/>
    </source>
</evidence>
<feature type="compositionally biased region" description="Low complexity" evidence="15">
    <location>
        <begin position="94"/>
        <end position="103"/>
    </location>
</feature>
<evidence type="ECO:0000256" key="4">
    <source>
        <dbReference type="ARBA" id="ARBA00014813"/>
    </source>
</evidence>
<evidence type="ECO:0000256" key="3">
    <source>
        <dbReference type="ARBA" id="ARBA00009158"/>
    </source>
</evidence>
<feature type="region of interest" description="Disordered" evidence="15">
    <location>
        <begin position="153"/>
        <end position="174"/>
    </location>
</feature>
<evidence type="ECO:0000256" key="12">
    <source>
        <dbReference type="ARBA" id="ARBA00023273"/>
    </source>
</evidence>
<evidence type="ECO:0000256" key="11">
    <source>
        <dbReference type="ARBA" id="ARBA00023254"/>
    </source>
</evidence>
<protein>
    <recommendedName>
        <fullName evidence="4">Meiosis-specific nuclear structural protein 1</fullName>
    </recommendedName>
</protein>
<comment type="subcellular location">
    <subcellularLocation>
        <location evidence="2">Cytoplasm</location>
        <location evidence="2">Cytoskeleton</location>
        <location evidence="2">Flagellum axoneme</location>
    </subcellularLocation>
    <subcellularLocation>
        <location evidence="1">Nucleus</location>
    </subcellularLocation>
</comment>
<feature type="compositionally biased region" description="Basic and acidic residues" evidence="15">
    <location>
        <begin position="662"/>
        <end position="671"/>
    </location>
</feature>
<proteinExistence type="inferred from homology"/>
<dbReference type="SUPFAM" id="SSF54928">
    <property type="entry name" value="RNA-binding domain, RBD"/>
    <property type="match status" value="1"/>
</dbReference>
<dbReference type="Proteomes" id="UP001178507">
    <property type="component" value="Unassembled WGS sequence"/>
</dbReference>
<dbReference type="InterPro" id="IPR007201">
    <property type="entry name" value="Mei2-like_Rrm_C"/>
</dbReference>
<dbReference type="Pfam" id="PF13868">
    <property type="entry name" value="TPH"/>
    <property type="match status" value="1"/>
</dbReference>
<evidence type="ECO:0000256" key="8">
    <source>
        <dbReference type="ARBA" id="ARBA00023069"/>
    </source>
</evidence>
<evidence type="ECO:0000313" key="19">
    <source>
        <dbReference type="Proteomes" id="UP001178507"/>
    </source>
</evidence>
<keyword evidence="8" id="KW-0969">Cilium</keyword>